<reference evidence="1 2" key="1">
    <citation type="submission" date="2018-02" db="EMBL/GenBank/DDBJ databases">
        <title>Subsurface microbial communities from deep shales in Ohio and West Virginia, USA.</title>
        <authorList>
            <person name="Wrighton K."/>
        </authorList>
    </citation>
    <scope>NUCLEOTIDE SEQUENCE [LARGE SCALE GENOMIC DNA]</scope>
    <source>
        <strain evidence="1 2">OWC-G53F</strain>
    </source>
</reference>
<name>A0A2S6GR58_9GAMM</name>
<dbReference type="Proteomes" id="UP000238071">
    <property type="component" value="Unassembled WGS sequence"/>
</dbReference>
<accession>A0A2S6GR58</accession>
<comment type="caution">
    <text evidence="1">The sequence shown here is derived from an EMBL/GenBank/DDBJ whole genome shotgun (WGS) entry which is preliminary data.</text>
</comment>
<protein>
    <submittedName>
        <fullName evidence="1">Uncharacterized protein</fullName>
    </submittedName>
</protein>
<evidence type="ECO:0000313" key="1">
    <source>
        <dbReference type="EMBL" id="PPK67722.1"/>
    </source>
</evidence>
<sequence>MLYLHLKSQQIKLDAEDLVCYREVLQKEMATITAFSKKEIMAIYAFIEKGGSPSNQGHYHHVIFEQYFKNREWFWPEFDGLKNVFVDFDFDCQFDPCRPIEEHEIMSALDRLKVAEIKERLLSIGVSFEPKTKKKDLVSLAFKQPLIFESISNSLVLIRRSIDYVVQRRKAIYSILMRTLLFRALKLRNQRRSIKAGITKAKWGYAGSSCGQGRGSYPGHKEADGEIYDISRGLEINGQYVQPGTLIFCTCVGYPIINFKD</sequence>
<organism evidence="1 2">
    <name type="scientific">Methylobacter tundripaludum</name>
    <dbReference type="NCBI Taxonomy" id="173365"/>
    <lineage>
        <taxon>Bacteria</taxon>
        <taxon>Pseudomonadati</taxon>
        <taxon>Pseudomonadota</taxon>
        <taxon>Gammaproteobacteria</taxon>
        <taxon>Methylococcales</taxon>
        <taxon>Methylococcaceae</taxon>
        <taxon>Methylobacter</taxon>
    </lineage>
</organism>
<evidence type="ECO:0000313" key="2">
    <source>
        <dbReference type="Proteomes" id="UP000238071"/>
    </source>
</evidence>
<dbReference type="EMBL" id="PTIY01000013">
    <property type="protein sequence ID" value="PPK67722.1"/>
    <property type="molecule type" value="Genomic_DNA"/>
</dbReference>
<dbReference type="AlphaFoldDB" id="A0A2S6GR58"/>
<proteinExistence type="predicted"/>
<gene>
    <name evidence="1" type="ORF">B0F88_11362</name>
</gene>
<keyword evidence="2" id="KW-1185">Reference proteome</keyword>